<dbReference type="EMBL" id="AHHH01000301">
    <property type="protein sequence ID" value="ESU40160.1"/>
    <property type="molecule type" value="Genomic_DNA"/>
</dbReference>
<dbReference type="OrthoDB" id="39098at2759"/>
<evidence type="ECO:0000313" key="1">
    <source>
        <dbReference type="EMBL" id="ESU40160.1"/>
    </source>
</evidence>
<protein>
    <submittedName>
        <fullName evidence="1">Uncharacterized protein</fullName>
    </submittedName>
</protein>
<dbReference type="Proteomes" id="UP000018040">
    <property type="component" value="Unassembled WGS sequence"/>
</dbReference>
<reference evidence="2" key="1">
    <citation type="submission" date="2012-02" db="EMBL/GenBank/DDBJ databases">
        <title>Genome sequencing of Giardia lamblia Genotypes A2 and B isolates (DH and GS) and comparative analysis with the genomes of Genotypes A1 and E (WB and Pig).</title>
        <authorList>
            <person name="Adam R."/>
            <person name="Dahlstrom E."/>
            <person name="Martens C."/>
            <person name="Bruno D."/>
            <person name="Barbian K."/>
            <person name="Porcella S.F."/>
            <person name="Nash T."/>
        </authorList>
    </citation>
    <scope>NUCLEOTIDE SEQUENCE</scope>
    <source>
        <strain evidence="2">GS</strain>
    </source>
</reference>
<reference evidence="1 2" key="2">
    <citation type="journal article" date="2013" name="Genome Biol. Evol.">
        <title>Genome sequencing of Giardia lamblia genotypes A2 and B isolates (DH and GS) and comparative analysis with the genomes of genotypes A1 and E (WB and Pig).</title>
        <authorList>
            <person name="Adam R.D."/>
            <person name="Dahlstrom E.W."/>
            <person name="Martens C.A."/>
            <person name="Bruno D.P."/>
            <person name="Barbian K.D."/>
            <person name="Ricklefs S.M."/>
            <person name="Hernandez M.M."/>
            <person name="Narla N.P."/>
            <person name="Patel R.B."/>
            <person name="Porcella S.F."/>
            <person name="Nash T.E."/>
        </authorList>
    </citation>
    <scope>NUCLEOTIDE SEQUENCE [LARGE SCALE GENOMIC DNA]</scope>
    <source>
        <strain evidence="1 2">GS</strain>
    </source>
</reference>
<evidence type="ECO:0000313" key="2">
    <source>
        <dbReference type="Proteomes" id="UP000018040"/>
    </source>
</evidence>
<organism evidence="1 2">
    <name type="scientific">Giardia intestinalis</name>
    <name type="common">Giardia lamblia</name>
    <dbReference type="NCBI Taxonomy" id="5741"/>
    <lineage>
        <taxon>Eukaryota</taxon>
        <taxon>Metamonada</taxon>
        <taxon>Diplomonadida</taxon>
        <taxon>Hexamitidae</taxon>
        <taxon>Giardiinae</taxon>
        <taxon>Giardia</taxon>
    </lineage>
</organism>
<dbReference type="AlphaFoldDB" id="V6TT35"/>
<gene>
    <name evidence="1" type="ORF">GSB_154826</name>
</gene>
<proteinExistence type="predicted"/>
<accession>V6TT35</accession>
<sequence length="32" mass="3895">MDRYYGDLDKFIADHRRTQKPIPRESMLSILK</sequence>
<comment type="caution">
    <text evidence="1">The sequence shown here is derived from an EMBL/GenBank/DDBJ whole genome shotgun (WGS) entry which is preliminary data.</text>
</comment>
<name>V6TT35_GIAIN</name>